<evidence type="ECO:0000256" key="14">
    <source>
        <dbReference type="ARBA" id="ARBA00031222"/>
    </source>
</evidence>
<dbReference type="GO" id="GO:0032981">
    <property type="term" value="P:mitochondrial respiratory chain complex I assembly"/>
    <property type="evidence" value="ECO:0007669"/>
    <property type="project" value="TreeGrafter"/>
</dbReference>
<evidence type="ECO:0000256" key="4">
    <source>
        <dbReference type="ARBA" id="ARBA00007372"/>
    </source>
</evidence>
<comment type="similarity">
    <text evidence="4">Belongs to the complex I NDUFS5 subunit family.</text>
</comment>
<evidence type="ECO:0000313" key="16">
    <source>
        <dbReference type="EMBL" id="TYJ55516.1"/>
    </source>
</evidence>
<evidence type="ECO:0000313" key="17">
    <source>
        <dbReference type="Proteomes" id="UP000322245"/>
    </source>
</evidence>
<dbReference type="PANTHER" id="PTHR15224:SF1">
    <property type="entry name" value="NADH DEHYDROGENASE [UBIQUINONE] IRON-SULFUR PROTEIN 5"/>
    <property type="match status" value="1"/>
</dbReference>
<dbReference type="AlphaFoldDB" id="A0A5D3B052"/>
<evidence type="ECO:0000256" key="8">
    <source>
        <dbReference type="ARBA" id="ARBA00022660"/>
    </source>
</evidence>
<evidence type="ECO:0000256" key="12">
    <source>
        <dbReference type="ARBA" id="ARBA00023136"/>
    </source>
</evidence>
<keyword evidence="17" id="KW-1185">Reference proteome</keyword>
<evidence type="ECO:0000256" key="6">
    <source>
        <dbReference type="ARBA" id="ARBA00013482"/>
    </source>
</evidence>
<comment type="subunit">
    <text evidence="5">Mammalian complex I is composed of 45 different subunits. This is a component of the iron-sulfur (IP) fragment of the enzyme.</text>
</comment>
<comment type="caution">
    <text evidence="16">The sequence shown here is derived from an EMBL/GenBank/DDBJ whole genome shotgun (WGS) entry which is preliminary data.</text>
</comment>
<keyword evidence="8" id="KW-0679">Respiratory chain</keyword>
<evidence type="ECO:0000256" key="15">
    <source>
        <dbReference type="ARBA" id="ARBA00032739"/>
    </source>
</evidence>
<dbReference type="GO" id="GO:0005743">
    <property type="term" value="C:mitochondrial inner membrane"/>
    <property type="evidence" value="ECO:0007669"/>
    <property type="project" value="UniProtKB-SubCell"/>
</dbReference>
<evidence type="ECO:0000256" key="5">
    <source>
        <dbReference type="ARBA" id="ARBA00011261"/>
    </source>
</evidence>
<name>A0A5D3B052_9TREE</name>
<evidence type="ECO:0000256" key="10">
    <source>
        <dbReference type="ARBA" id="ARBA00022982"/>
    </source>
</evidence>
<keyword evidence="7" id="KW-0813">Transport</keyword>
<keyword evidence="10" id="KW-0249">Electron transport</keyword>
<evidence type="ECO:0000256" key="7">
    <source>
        <dbReference type="ARBA" id="ARBA00022448"/>
    </source>
</evidence>
<reference evidence="16 17" key="1">
    <citation type="submission" date="2017-05" db="EMBL/GenBank/DDBJ databases">
        <title>The Genome Sequence of Tsuchiyaea wingfieldii DSM 27421.</title>
        <authorList>
            <person name="Cuomo C."/>
            <person name="Passer A."/>
            <person name="Billmyre B."/>
            <person name="Heitman J."/>
        </authorList>
    </citation>
    <scope>NUCLEOTIDE SEQUENCE [LARGE SCALE GENOMIC DNA]</scope>
    <source>
        <strain evidence="16 17">DSM 27421</strain>
    </source>
</reference>
<dbReference type="PANTHER" id="PTHR15224">
    <property type="entry name" value="NADH DEHYDROGENASE [UBIQUINONE] IRON-SULFUR PROTEIN 5"/>
    <property type="match status" value="1"/>
</dbReference>
<proteinExistence type="inferred from homology"/>
<evidence type="ECO:0000256" key="9">
    <source>
        <dbReference type="ARBA" id="ARBA00022792"/>
    </source>
</evidence>
<keyword evidence="11" id="KW-0496">Mitochondrion</keyword>
<dbReference type="GO" id="GO:0005758">
    <property type="term" value="C:mitochondrial intermembrane space"/>
    <property type="evidence" value="ECO:0007669"/>
    <property type="project" value="UniProtKB-SubCell"/>
</dbReference>
<keyword evidence="9" id="KW-0999">Mitochondrion inner membrane</keyword>
<dbReference type="CDD" id="cd24141">
    <property type="entry name" value="NDUFS5-like"/>
    <property type="match status" value="1"/>
</dbReference>
<comment type="function">
    <text evidence="1">Accessory subunit of the mitochondrial membrane respiratory chain NADH dehydrogenase (Complex I), that is believed not to be involved in catalysis. Complex I functions in the transfer of electrons from NADH to the respiratory chain. The immediate electron acceptor for the enzyme is believed to be ubiquinone.</text>
</comment>
<dbReference type="EMBL" id="NIDF01000038">
    <property type="protein sequence ID" value="TYJ55516.1"/>
    <property type="molecule type" value="Genomic_DNA"/>
</dbReference>
<accession>A0A5D3B052</accession>
<organism evidence="16 17">
    <name type="scientific">Cryptococcus floricola</name>
    <dbReference type="NCBI Taxonomy" id="2591691"/>
    <lineage>
        <taxon>Eukaryota</taxon>
        <taxon>Fungi</taxon>
        <taxon>Dikarya</taxon>
        <taxon>Basidiomycota</taxon>
        <taxon>Agaricomycotina</taxon>
        <taxon>Tremellomycetes</taxon>
        <taxon>Tremellales</taxon>
        <taxon>Cryptococcaceae</taxon>
        <taxon>Cryptococcus</taxon>
    </lineage>
</organism>
<gene>
    <name evidence="16" type="ORF">B9479_003788</name>
</gene>
<sequence length="164" mass="18383">MASGFGYTGGRTRCFPFWQEFSKVRLSPLRTLLRAYRNPHFLSYPPCSSTPLYPSFKPHLHSQSSPYLVHSLINLIQTIENQIARARPHKQCYANADKPTDCIAPKDDYLECLHNTKEIARAKEVKAHFIQKELHSGSDARKAAEKAATGVVVSLGLVEGEEGK</sequence>
<comment type="subcellular location">
    <subcellularLocation>
        <location evidence="3">Mitochondrion inner membrane</location>
        <topology evidence="3">Peripheral membrane protein</topology>
    </subcellularLocation>
    <subcellularLocation>
        <location evidence="2">Mitochondrion intermembrane space</location>
    </subcellularLocation>
</comment>
<evidence type="ECO:0000256" key="2">
    <source>
        <dbReference type="ARBA" id="ARBA00004569"/>
    </source>
</evidence>
<keyword evidence="12" id="KW-0472">Membrane</keyword>
<evidence type="ECO:0000256" key="13">
    <source>
        <dbReference type="ARBA" id="ARBA00023157"/>
    </source>
</evidence>
<dbReference type="InterPro" id="IPR019342">
    <property type="entry name" value="NADH_UbQ_OxRdtase_FeS-su5"/>
</dbReference>
<evidence type="ECO:0000256" key="1">
    <source>
        <dbReference type="ARBA" id="ARBA00003195"/>
    </source>
</evidence>
<protein>
    <recommendedName>
        <fullName evidence="6">NADH dehydrogenase [ubiquinone] iron-sulfur protein 5</fullName>
    </recommendedName>
    <alternativeName>
        <fullName evidence="14">Complex I-15 kDa</fullName>
    </alternativeName>
    <alternativeName>
        <fullName evidence="15">NADH-ubiquinone oxidoreductase 15 kDa subunit</fullName>
    </alternativeName>
</protein>
<evidence type="ECO:0000256" key="3">
    <source>
        <dbReference type="ARBA" id="ARBA00004637"/>
    </source>
</evidence>
<evidence type="ECO:0000256" key="11">
    <source>
        <dbReference type="ARBA" id="ARBA00023128"/>
    </source>
</evidence>
<dbReference type="Proteomes" id="UP000322245">
    <property type="component" value="Unassembled WGS sequence"/>
</dbReference>
<keyword evidence="13" id="KW-1015">Disulfide bond</keyword>